<protein>
    <submittedName>
        <fullName evidence="1">Uncharacterized protein</fullName>
    </submittedName>
</protein>
<gene>
    <name evidence="1" type="ORF">C7B46_03255</name>
</gene>
<dbReference type="AlphaFoldDB" id="A0A2T2XKB9"/>
<comment type="caution">
    <text evidence="1">The sequence shown here is derived from an EMBL/GenBank/DDBJ whole genome shotgun (WGS) entry which is preliminary data.</text>
</comment>
<organism evidence="1 2">
    <name type="scientific">Sulfobacillus benefaciens</name>
    <dbReference type="NCBI Taxonomy" id="453960"/>
    <lineage>
        <taxon>Bacteria</taxon>
        <taxon>Bacillati</taxon>
        <taxon>Bacillota</taxon>
        <taxon>Clostridia</taxon>
        <taxon>Eubacteriales</taxon>
        <taxon>Clostridiales Family XVII. Incertae Sedis</taxon>
        <taxon>Sulfobacillus</taxon>
    </lineage>
</organism>
<reference evidence="1 2" key="1">
    <citation type="journal article" date="2014" name="BMC Genomics">
        <title>Comparison of environmental and isolate Sulfobacillus genomes reveals diverse carbon, sulfur, nitrogen, and hydrogen metabolisms.</title>
        <authorList>
            <person name="Justice N.B."/>
            <person name="Norman A."/>
            <person name="Brown C.T."/>
            <person name="Singh A."/>
            <person name="Thomas B.C."/>
            <person name="Banfield J.F."/>
        </authorList>
    </citation>
    <scope>NUCLEOTIDE SEQUENCE [LARGE SCALE GENOMIC DNA]</scope>
    <source>
        <strain evidence="1">AMDSBA4</strain>
    </source>
</reference>
<evidence type="ECO:0000313" key="1">
    <source>
        <dbReference type="EMBL" id="PSR34944.1"/>
    </source>
</evidence>
<dbReference type="EMBL" id="PXYW01000005">
    <property type="protein sequence ID" value="PSR34944.1"/>
    <property type="molecule type" value="Genomic_DNA"/>
</dbReference>
<dbReference type="Proteomes" id="UP000242972">
    <property type="component" value="Unassembled WGS sequence"/>
</dbReference>
<accession>A0A2T2XKB9</accession>
<sequence>MTAPLYWIPTLFLPNQWSSFHDPMAKMFLASHQGRGHIISPKPLGIKVPSLALTQPHPGYIYHVNVAQANPIPGAGMEVTDVVVPCPTGIADVSLRHLDTIYRHSVVRRITLTRQAARQPLCVLSRALDTVLQSFPHISIGIDVQSFGWDAAAHFAQEFPALRLEGIDDGQLWQLMQLGQVLGRPVWLDDFSRHPKVVPPLPQFKVSDPPPIDVHRIPFSSRFR</sequence>
<proteinExistence type="predicted"/>
<evidence type="ECO:0000313" key="2">
    <source>
        <dbReference type="Proteomes" id="UP000242972"/>
    </source>
</evidence>
<name>A0A2T2XKB9_9FIRM</name>